<protein>
    <submittedName>
        <fullName evidence="1">Uncharacterized protein</fullName>
    </submittedName>
</protein>
<evidence type="ECO:0000313" key="1">
    <source>
        <dbReference type="EMBL" id="PWD81416.1"/>
    </source>
</evidence>
<dbReference type="RefSeq" id="WP_109188781.1">
    <property type="nucleotide sequence ID" value="NZ_BMYA01000005.1"/>
</dbReference>
<name>A0A2U2AFI8_9GAMM</name>
<organism evidence="1 2">
    <name type="scientific">Ignatzschineria ureiclastica</name>
    <dbReference type="NCBI Taxonomy" id="472582"/>
    <lineage>
        <taxon>Bacteria</taxon>
        <taxon>Pseudomonadati</taxon>
        <taxon>Pseudomonadota</taxon>
        <taxon>Gammaproteobacteria</taxon>
        <taxon>Cardiobacteriales</taxon>
        <taxon>Ignatzschineriaceae</taxon>
        <taxon>Ignatzschineria</taxon>
    </lineage>
</organism>
<dbReference type="Proteomes" id="UP000245020">
    <property type="component" value="Unassembled WGS sequence"/>
</dbReference>
<accession>A0A2U2AFI8</accession>
<keyword evidence="2" id="KW-1185">Reference proteome</keyword>
<evidence type="ECO:0000313" key="2">
    <source>
        <dbReference type="Proteomes" id="UP000245020"/>
    </source>
</evidence>
<proteinExistence type="predicted"/>
<gene>
    <name evidence="1" type="ORF">DC083_02900</name>
</gene>
<dbReference type="AlphaFoldDB" id="A0A2U2AFI8"/>
<dbReference type="EMBL" id="QEWQ01000002">
    <property type="protein sequence ID" value="PWD81416.1"/>
    <property type="molecule type" value="Genomic_DNA"/>
</dbReference>
<sequence>MSVLGRIHSCEFDGTAYGSEIRFNNVSQGYLQFLDSQNRYCNSKQHLVAFNEAYKLEGIHPPSMRV</sequence>
<comment type="caution">
    <text evidence="1">The sequence shown here is derived from an EMBL/GenBank/DDBJ whole genome shotgun (WGS) entry which is preliminary data.</text>
</comment>
<reference evidence="2" key="1">
    <citation type="submission" date="2018-05" db="EMBL/GenBank/DDBJ databases">
        <title>Ignatzschineria dubaiensis sp. nov., isolated from necrotic foot tissues of dromedaries (Camelus dromedarius) and associated maggots in Dubai, United Arab Emirates.</title>
        <authorList>
            <person name="Tsang C.C."/>
            <person name="Tang J.Y.M."/>
            <person name="Fong J.Y.H."/>
            <person name="Kinne J."/>
            <person name="Lee H.H."/>
            <person name="Joseph M."/>
            <person name="Jose S."/>
            <person name="Schuster R.K."/>
            <person name="Tang Y."/>
            <person name="Sivakumar S."/>
            <person name="Chen J.H.K."/>
            <person name="Teng J.L.L."/>
            <person name="Lau S.K.P."/>
            <person name="Wernery U."/>
            <person name="Woo P.C.Y."/>
        </authorList>
    </citation>
    <scope>NUCLEOTIDE SEQUENCE [LARGE SCALE GENOMIC DNA]</scope>
    <source>
        <strain evidence="2">KCTC 22644</strain>
    </source>
</reference>